<evidence type="ECO:0000313" key="2">
    <source>
        <dbReference type="EMBL" id="KAJ3987011.1"/>
    </source>
</evidence>
<accession>A0AA38UW06</accession>
<feature type="chain" id="PRO_5041215763" evidence="1">
    <location>
        <begin position="19"/>
        <end position="107"/>
    </location>
</feature>
<proteinExistence type="predicted"/>
<protein>
    <submittedName>
        <fullName evidence="2">Uncharacterized protein</fullName>
    </submittedName>
</protein>
<organism evidence="2 3">
    <name type="scientific">Lentinula detonsa</name>
    <dbReference type="NCBI Taxonomy" id="2804962"/>
    <lineage>
        <taxon>Eukaryota</taxon>
        <taxon>Fungi</taxon>
        <taxon>Dikarya</taxon>
        <taxon>Basidiomycota</taxon>
        <taxon>Agaricomycotina</taxon>
        <taxon>Agaricomycetes</taxon>
        <taxon>Agaricomycetidae</taxon>
        <taxon>Agaricales</taxon>
        <taxon>Marasmiineae</taxon>
        <taxon>Omphalotaceae</taxon>
        <taxon>Lentinula</taxon>
    </lineage>
</organism>
<comment type="caution">
    <text evidence="2">The sequence shown here is derived from an EMBL/GenBank/DDBJ whole genome shotgun (WGS) entry which is preliminary data.</text>
</comment>
<dbReference type="EMBL" id="MU801930">
    <property type="protein sequence ID" value="KAJ3987011.1"/>
    <property type="molecule type" value="Genomic_DNA"/>
</dbReference>
<feature type="signal peptide" evidence="1">
    <location>
        <begin position="1"/>
        <end position="18"/>
    </location>
</feature>
<keyword evidence="1" id="KW-0732">Signal</keyword>
<gene>
    <name evidence="2" type="ORF">F5890DRAFT_1472553</name>
</gene>
<sequence>MQCVKLVFLTAIFSLSSASFLIGRQSSDTCNASNACISASGCTGTCAPVSSGGGPAVCQDVCVVDGEAVSIFCPACYAGDAESGGFMRRGDFFAEIAVTTIVMYIEE</sequence>
<evidence type="ECO:0000313" key="3">
    <source>
        <dbReference type="Proteomes" id="UP001163850"/>
    </source>
</evidence>
<dbReference type="AlphaFoldDB" id="A0AA38UW06"/>
<dbReference type="Proteomes" id="UP001163850">
    <property type="component" value="Unassembled WGS sequence"/>
</dbReference>
<reference evidence="2" key="1">
    <citation type="submission" date="2022-08" db="EMBL/GenBank/DDBJ databases">
        <authorList>
            <consortium name="DOE Joint Genome Institute"/>
            <person name="Min B."/>
            <person name="Riley R."/>
            <person name="Sierra-Patev S."/>
            <person name="Naranjo-Ortiz M."/>
            <person name="Looney B."/>
            <person name="Konkel Z."/>
            <person name="Slot J.C."/>
            <person name="Sakamoto Y."/>
            <person name="Steenwyk J.L."/>
            <person name="Rokas A."/>
            <person name="Carro J."/>
            <person name="Camarero S."/>
            <person name="Ferreira P."/>
            <person name="Molpeceres G."/>
            <person name="Ruiz-Duenas F.J."/>
            <person name="Serrano A."/>
            <person name="Henrissat B."/>
            <person name="Drula E."/>
            <person name="Hughes K.W."/>
            <person name="Mata J.L."/>
            <person name="Ishikawa N.K."/>
            <person name="Vargas-Isla R."/>
            <person name="Ushijima S."/>
            <person name="Smith C.A."/>
            <person name="Ahrendt S."/>
            <person name="Andreopoulos W."/>
            <person name="He G."/>
            <person name="Labutti K."/>
            <person name="Lipzen A."/>
            <person name="Ng V."/>
            <person name="Sandor L."/>
            <person name="Barry K."/>
            <person name="Martinez A.T."/>
            <person name="Xiao Y."/>
            <person name="Gibbons J.G."/>
            <person name="Terashima K."/>
            <person name="Hibbett D.S."/>
            <person name="Grigoriev I.V."/>
        </authorList>
    </citation>
    <scope>NUCLEOTIDE SEQUENCE</scope>
    <source>
        <strain evidence="2">TFB7829</strain>
    </source>
</reference>
<evidence type="ECO:0000256" key="1">
    <source>
        <dbReference type="SAM" id="SignalP"/>
    </source>
</evidence>
<name>A0AA38UW06_9AGAR</name>